<feature type="transmembrane region" description="Helical" evidence="11">
    <location>
        <begin position="29"/>
        <end position="53"/>
    </location>
</feature>
<dbReference type="PRINTS" id="PR00237">
    <property type="entry name" value="GPCRRHODOPSN"/>
</dbReference>
<feature type="transmembrane region" description="Helical" evidence="11">
    <location>
        <begin position="600"/>
        <end position="626"/>
    </location>
</feature>
<evidence type="ECO:0000313" key="13">
    <source>
        <dbReference type="EMBL" id="CAH3030433.1"/>
    </source>
</evidence>
<comment type="subcellular location">
    <subcellularLocation>
        <location evidence="1">Cell membrane</location>
        <topology evidence="1">Multi-pass membrane protein</topology>
    </subcellularLocation>
</comment>
<dbReference type="PANTHER" id="PTHR24246">
    <property type="entry name" value="OLFACTORY RECEPTOR AND ADENOSINE RECEPTOR"/>
    <property type="match status" value="1"/>
</dbReference>
<keyword evidence="8" id="KW-0325">Glycoprotein</keyword>
<evidence type="ECO:0000256" key="10">
    <source>
        <dbReference type="RuleBase" id="RU000688"/>
    </source>
</evidence>
<keyword evidence="2" id="KW-1003">Cell membrane</keyword>
<evidence type="ECO:0000256" key="9">
    <source>
        <dbReference type="ARBA" id="ARBA00023224"/>
    </source>
</evidence>
<evidence type="ECO:0000256" key="5">
    <source>
        <dbReference type="ARBA" id="ARBA00023040"/>
    </source>
</evidence>
<evidence type="ECO:0000256" key="2">
    <source>
        <dbReference type="ARBA" id="ARBA00022475"/>
    </source>
</evidence>
<dbReference type="Pfam" id="PF00001">
    <property type="entry name" value="7tm_1"/>
    <property type="match status" value="2"/>
</dbReference>
<evidence type="ECO:0000256" key="3">
    <source>
        <dbReference type="ARBA" id="ARBA00022692"/>
    </source>
</evidence>
<keyword evidence="14" id="KW-1185">Reference proteome</keyword>
<name>A0ABN8MLL9_9CNID</name>
<feature type="domain" description="G-protein coupled receptors family 1 profile" evidence="12">
    <location>
        <begin position="411"/>
        <end position="650"/>
    </location>
</feature>
<dbReference type="InterPro" id="IPR000276">
    <property type="entry name" value="GPCR_Rhodpsn"/>
</dbReference>
<evidence type="ECO:0000313" key="14">
    <source>
        <dbReference type="Proteomes" id="UP001159427"/>
    </source>
</evidence>
<dbReference type="Gene3D" id="1.20.1070.10">
    <property type="entry name" value="Rhodopsin 7-helix transmembrane proteins"/>
    <property type="match status" value="2"/>
</dbReference>
<dbReference type="PROSITE" id="PS00237">
    <property type="entry name" value="G_PROTEIN_RECEP_F1_1"/>
    <property type="match status" value="1"/>
</dbReference>
<dbReference type="EMBL" id="CALNXI010000634">
    <property type="protein sequence ID" value="CAH3030433.1"/>
    <property type="molecule type" value="Genomic_DNA"/>
</dbReference>
<keyword evidence="6 11" id="KW-0472">Membrane</keyword>
<comment type="similarity">
    <text evidence="10">Belongs to the G-protein coupled receptor 1 family.</text>
</comment>
<feature type="transmembrane region" description="Helical" evidence="11">
    <location>
        <begin position="547"/>
        <end position="570"/>
    </location>
</feature>
<evidence type="ECO:0000256" key="4">
    <source>
        <dbReference type="ARBA" id="ARBA00022989"/>
    </source>
</evidence>
<evidence type="ECO:0000259" key="12">
    <source>
        <dbReference type="PROSITE" id="PS50262"/>
    </source>
</evidence>
<keyword evidence="4 11" id="KW-1133">Transmembrane helix</keyword>
<dbReference type="InterPro" id="IPR017452">
    <property type="entry name" value="GPCR_Rhodpsn_7TM"/>
</dbReference>
<organism evidence="13 14">
    <name type="scientific">Porites evermanni</name>
    <dbReference type="NCBI Taxonomy" id="104178"/>
    <lineage>
        <taxon>Eukaryota</taxon>
        <taxon>Metazoa</taxon>
        <taxon>Cnidaria</taxon>
        <taxon>Anthozoa</taxon>
        <taxon>Hexacorallia</taxon>
        <taxon>Scleractinia</taxon>
        <taxon>Fungiina</taxon>
        <taxon>Poritidae</taxon>
        <taxon>Porites</taxon>
    </lineage>
</organism>
<dbReference type="Proteomes" id="UP001159427">
    <property type="component" value="Unassembled WGS sequence"/>
</dbReference>
<comment type="caution">
    <text evidence="13">The sequence shown here is derived from an EMBL/GenBank/DDBJ whole genome shotgun (WGS) entry which is preliminary data.</text>
</comment>
<dbReference type="PROSITE" id="PS50262">
    <property type="entry name" value="G_PROTEIN_RECEP_F1_2"/>
    <property type="match status" value="2"/>
</dbReference>
<evidence type="ECO:0000256" key="11">
    <source>
        <dbReference type="SAM" id="Phobius"/>
    </source>
</evidence>
<feature type="transmembrane region" description="Helical" evidence="11">
    <location>
        <begin position="153"/>
        <end position="175"/>
    </location>
</feature>
<keyword evidence="5 10" id="KW-0297">G-protein coupled receptor</keyword>
<feature type="transmembrane region" description="Helical" evidence="11">
    <location>
        <begin position="65"/>
        <end position="87"/>
    </location>
</feature>
<feature type="transmembrane region" description="Helical" evidence="11">
    <location>
        <begin position="516"/>
        <end position="541"/>
    </location>
</feature>
<feature type="transmembrane region" description="Helical" evidence="11">
    <location>
        <begin position="107"/>
        <end position="132"/>
    </location>
</feature>
<evidence type="ECO:0000256" key="6">
    <source>
        <dbReference type="ARBA" id="ARBA00023136"/>
    </source>
</evidence>
<feature type="transmembrane region" description="Helical" evidence="11">
    <location>
        <begin position="473"/>
        <end position="495"/>
    </location>
</feature>
<evidence type="ECO:0000256" key="7">
    <source>
        <dbReference type="ARBA" id="ARBA00023170"/>
    </source>
</evidence>
<feature type="transmembrane region" description="Helical" evidence="11">
    <location>
        <begin position="181"/>
        <end position="204"/>
    </location>
</feature>
<proteinExistence type="inferred from homology"/>
<reference evidence="13 14" key="1">
    <citation type="submission" date="2022-05" db="EMBL/GenBank/DDBJ databases">
        <authorList>
            <consortium name="Genoscope - CEA"/>
            <person name="William W."/>
        </authorList>
    </citation>
    <scope>NUCLEOTIDE SEQUENCE [LARGE SCALE GENOMIC DNA]</scope>
</reference>
<keyword evidence="3 10" id="KW-0812">Transmembrane</keyword>
<feature type="domain" description="G-protein coupled receptors family 1 profile" evidence="12">
    <location>
        <begin position="45"/>
        <end position="159"/>
    </location>
</feature>
<dbReference type="SUPFAM" id="SSF81321">
    <property type="entry name" value="Family A G protein-coupled receptor-like"/>
    <property type="match status" value="2"/>
</dbReference>
<evidence type="ECO:0000256" key="8">
    <source>
        <dbReference type="ARBA" id="ARBA00023180"/>
    </source>
</evidence>
<dbReference type="PANTHER" id="PTHR24246:SF27">
    <property type="entry name" value="ADENOSINE RECEPTOR, ISOFORM A"/>
    <property type="match status" value="1"/>
</dbReference>
<keyword evidence="9 10" id="KW-0807">Transducer</keyword>
<dbReference type="CDD" id="cd00637">
    <property type="entry name" value="7tm_classA_rhodopsin-like"/>
    <property type="match status" value="2"/>
</dbReference>
<protein>
    <recommendedName>
        <fullName evidence="12">G-protein coupled receptors family 1 profile domain-containing protein</fullName>
    </recommendedName>
</protein>
<sequence>MSTNTTKSVFYCPHIPQLIWDVHDAISPWIFAAVASIISPATVLLNALVIIAVTERRELQKLSNILLSSLAVTDLLVGAICIPLSAIDGFLLPYQILAAQDICTLDVATACFSLTLTFCSLFHLVLIAWERYVAIRKWRDYKDILTKSRLKKLAMTAWISGPVFILCPFLISVAASGRTSFVVFLASICFIVALILYFYVMVYLEIRKRKFNQILQVSVLTLLKTEYRVAKTTALVTAALDCRLKKVVLELLRIKKPKPRNAVDIVRFIERTDVRGPLKDRVEIIQEGDKNIRLTRSASYDLTRLYFLSAGAEIARAPLACFGFLDLYGKPSSVTGWQKLFFSYKSFKFSAAEVFIMDYNQTEASIMPSNTIKSVFYCPHIPQLIWDVHDTISPWIFAAVASIISPAAVLLNALVIIAVTKRRELQKLSNILLSSLAVTDLLVGAICIPLSAIDGFLLPYQILAAQHICTLDVATVWLSLTLTFCSLFHLVLIAWERYVAIRKWRYHRDTLTKSRLIKLAAIAWISGTAFVLIPFLISIAVSGRTTLVVFLVSTCLILALIVYFYVMVYLEIRKRKFSQILQVSVLVLLKTEYRVAKTTALVTAALFLSFVPVVFLPLLGIVFPVLRKMTSWRAVETLVLFNSLVNPLIYCYRDCRFKKVVLELLRVKKPKPKNTVDIVRFTERTDVRGHLKDRVEIIQEVDENIRLTRSASYDLTRLCYRPYIERNKMFAKRSMSAPYIHVGGISGED</sequence>
<keyword evidence="7 10" id="KW-0675">Receptor</keyword>
<evidence type="ECO:0000256" key="1">
    <source>
        <dbReference type="ARBA" id="ARBA00004651"/>
    </source>
</evidence>
<feature type="transmembrane region" description="Helical" evidence="11">
    <location>
        <begin position="395"/>
        <end position="419"/>
    </location>
</feature>
<feature type="transmembrane region" description="Helical" evidence="11">
    <location>
        <begin position="305"/>
        <end position="325"/>
    </location>
</feature>
<feature type="transmembrane region" description="Helical" evidence="11">
    <location>
        <begin position="431"/>
        <end position="453"/>
    </location>
</feature>
<gene>
    <name evidence="13" type="ORF">PEVE_00037968</name>
</gene>
<accession>A0ABN8MLL9</accession>